<keyword evidence="2" id="KW-1185">Reference proteome</keyword>
<gene>
    <name evidence="1" type="ORF">PGIGA_G00155500</name>
</gene>
<reference evidence="1 2" key="1">
    <citation type="journal article" date="2022" name="bioRxiv">
        <title>An ancient truncated duplication of the anti-Mullerian hormone receptor type 2 gene is a potential conserved master sex determinant in the Pangasiidae catfish family.</title>
        <authorList>
            <person name="Wen M."/>
            <person name="Pan Q."/>
            <person name="Jouanno E."/>
            <person name="Montfort J."/>
            <person name="Zahm M."/>
            <person name="Cabau C."/>
            <person name="Klopp C."/>
            <person name="Iampietro C."/>
            <person name="Roques C."/>
            <person name="Bouchez O."/>
            <person name="Castinel A."/>
            <person name="Donnadieu C."/>
            <person name="Parrinello H."/>
            <person name="Poncet C."/>
            <person name="Belmonte E."/>
            <person name="Gautier V."/>
            <person name="Avarre J.-C."/>
            <person name="Dugue R."/>
            <person name="Gustiano R."/>
            <person name="Ha T.T.T."/>
            <person name="Campet M."/>
            <person name="Sriphairoj K."/>
            <person name="Ribolli J."/>
            <person name="de Almeida F.L."/>
            <person name="Desvignes T."/>
            <person name="Postlethwait J.H."/>
            <person name="Bucao C.F."/>
            <person name="Robinson-Rechavi M."/>
            <person name="Bobe J."/>
            <person name="Herpin A."/>
            <person name="Guiguen Y."/>
        </authorList>
    </citation>
    <scope>NUCLEOTIDE SEQUENCE [LARGE SCALE GENOMIC DNA]</scope>
    <source>
        <strain evidence="1">YG-Dec2019</strain>
    </source>
</reference>
<organism evidence="1 2">
    <name type="scientific">Pangasianodon gigas</name>
    <name type="common">Mekong giant catfish</name>
    <name type="synonym">Pangasius gigas</name>
    <dbReference type="NCBI Taxonomy" id="30993"/>
    <lineage>
        <taxon>Eukaryota</taxon>
        <taxon>Metazoa</taxon>
        <taxon>Chordata</taxon>
        <taxon>Craniata</taxon>
        <taxon>Vertebrata</taxon>
        <taxon>Euteleostomi</taxon>
        <taxon>Actinopterygii</taxon>
        <taxon>Neopterygii</taxon>
        <taxon>Teleostei</taxon>
        <taxon>Ostariophysi</taxon>
        <taxon>Siluriformes</taxon>
        <taxon>Pangasiidae</taxon>
        <taxon>Pangasianodon</taxon>
    </lineage>
</organism>
<sequence>MNACGYTKILADKMTPGLQKLGRRGIFQHDNDPNHTAKIMQEFRKKKKLKTMTWPSMSPDLNPIECLWGILKRKVEQYNPSSKEQLEKKLSLKNDRTFL</sequence>
<evidence type="ECO:0000313" key="1">
    <source>
        <dbReference type="EMBL" id="MCI4393262.1"/>
    </source>
</evidence>
<accession>A0ACC5XQ04</accession>
<proteinExistence type="predicted"/>
<protein>
    <submittedName>
        <fullName evidence="1">Uncharacterized protein</fullName>
    </submittedName>
</protein>
<evidence type="ECO:0000313" key="2">
    <source>
        <dbReference type="Proteomes" id="UP000829447"/>
    </source>
</evidence>
<name>A0ACC5XQ04_PANGG</name>
<dbReference type="Proteomes" id="UP000829447">
    <property type="component" value="Linkage Group LG25"/>
</dbReference>
<feature type="non-terminal residue" evidence="1">
    <location>
        <position position="99"/>
    </location>
</feature>
<comment type="caution">
    <text evidence="1">The sequence shown here is derived from an EMBL/GenBank/DDBJ whole genome shotgun (WGS) entry which is preliminary data.</text>
</comment>
<dbReference type="EMBL" id="CM040478">
    <property type="protein sequence ID" value="MCI4393262.1"/>
    <property type="molecule type" value="Genomic_DNA"/>
</dbReference>